<proteinExistence type="predicted"/>
<accession>A0A848KE63</accession>
<comment type="caution">
    <text evidence="1">The sequence shown here is derived from an EMBL/GenBank/DDBJ whole genome shotgun (WGS) entry which is preliminary data.</text>
</comment>
<keyword evidence="2" id="KW-1185">Reference proteome</keyword>
<sequence length="85" mass="8589">MMSHVDGNALAGPFADLFAFDLTAASARCIGCGAVAALATAMVYNGAAGTVIRCGSCDGVLATIVQAPDRTFFGFSGISAIEVRR</sequence>
<name>A0A848KE63_9NOCA</name>
<evidence type="ECO:0000313" key="2">
    <source>
        <dbReference type="Proteomes" id="UP000535543"/>
    </source>
</evidence>
<evidence type="ECO:0000313" key="1">
    <source>
        <dbReference type="EMBL" id="NMN95002.1"/>
    </source>
</evidence>
<dbReference type="Proteomes" id="UP000535543">
    <property type="component" value="Unassembled WGS sequence"/>
</dbReference>
<dbReference type="AlphaFoldDB" id="A0A848KE63"/>
<reference evidence="1 2" key="2">
    <citation type="submission" date="2020-06" db="EMBL/GenBank/DDBJ databases">
        <title>Antribacter stalactiti gen. nov., sp. nov., a new member of the family Nacardiaceae isolated from a cave.</title>
        <authorList>
            <person name="Kim I.S."/>
        </authorList>
    </citation>
    <scope>NUCLEOTIDE SEQUENCE [LARGE SCALE GENOMIC DNA]</scope>
    <source>
        <strain evidence="1 2">YC2-7</strain>
    </source>
</reference>
<organism evidence="1 2">
    <name type="scientific">Antrihabitans stalactiti</name>
    <dbReference type="NCBI Taxonomy" id="2584121"/>
    <lineage>
        <taxon>Bacteria</taxon>
        <taxon>Bacillati</taxon>
        <taxon>Actinomycetota</taxon>
        <taxon>Actinomycetes</taxon>
        <taxon>Mycobacteriales</taxon>
        <taxon>Nocardiaceae</taxon>
        <taxon>Antrihabitans</taxon>
    </lineage>
</organism>
<protein>
    <submittedName>
        <fullName evidence="1">Uncharacterized protein</fullName>
    </submittedName>
</protein>
<dbReference type="InterPro" id="IPR045423">
    <property type="entry name" value="DUF6510"/>
</dbReference>
<dbReference type="Pfam" id="PF20120">
    <property type="entry name" value="DUF6510"/>
    <property type="match status" value="1"/>
</dbReference>
<reference evidence="1 2" key="1">
    <citation type="submission" date="2019-05" db="EMBL/GenBank/DDBJ databases">
        <authorList>
            <person name="Lee S.D."/>
        </authorList>
    </citation>
    <scope>NUCLEOTIDE SEQUENCE [LARGE SCALE GENOMIC DNA]</scope>
    <source>
        <strain evidence="1 2">YC2-7</strain>
    </source>
</reference>
<dbReference type="EMBL" id="VCQU01000002">
    <property type="protein sequence ID" value="NMN95002.1"/>
    <property type="molecule type" value="Genomic_DNA"/>
</dbReference>
<gene>
    <name evidence="1" type="ORF">FGL95_08140</name>
</gene>